<dbReference type="InterPro" id="IPR006059">
    <property type="entry name" value="SBP"/>
</dbReference>
<comment type="similarity">
    <text evidence="1">Belongs to the bacterial solute-binding protein 1 family.</text>
</comment>
<sequence>MMSSLKTLALKNSSHMAKGVSLAVILGSSFGSVMTYAAGEVNVYSARKEALIEPALDAFSKAHNVTVNLVTGSADALLRRLQVEGDASPADVFITVDAGRLYRAKDAGVLQAFETDVLNDVVPDNLHDRDGYWYGLSQRARVIFYNPEKVQASELSTYEALADAKWKGRICMRSSSNIYNQSLVASMIESDGEAATQEWLNGIVKNFARPPVGGDTDQLKAVAAGVCDITLANTYYYGRLGQSDDANDRAVYDDVALFWPNQEEGDRGAHVNVSGIGLTAAASNIENAKLLVEFLTNHESQVWYADVNNEYPVVEGIAPPKSLQPFGDFRADTMSLSVLGDNNRKAVEMMDIAGWK</sequence>
<protein>
    <submittedName>
        <fullName evidence="3">Fe(3+) ABC transporter substrate-binding protein</fullName>
    </submittedName>
</protein>
<organism evidence="3 4">
    <name type="scientific">Rhodanobacter aciditrophus</name>
    <dbReference type="NCBI Taxonomy" id="1623218"/>
    <lineage>
        <taxon>Bacteria</taxon>
        <taxon>Pseudomonadati</taxon>
        <taxon>Pseudomonadota</taxon>
        <taxon>Gammaproteobacteria</taxon>
        <taxon>Lysobacterales</taxon>
        <taxon>Rhodanobacteraceae</taxon>
        <taxon>Rhodanobacter</taxon>
    </lineage>
</organism>
<dbReference type="CDD" id="cd13542">
    <property type="entry name" value="PBP2_FutA1_ilke"/>
    <property type="match status" value="1"/>
</dbReference>
<evidence type="ECO:0000256" key="2">
    <source>
        <dbReference type="ARBA" id="ARBA00022729"/>
    </source>
</evidence>
<dbReference type="PANTHER" id="PTHR30006">
    <property type="entry name" value="THIAMINE-BINDING PERIPLASMIC PROTEIN-RELATED"/>
    <property type="match status" value="1"/>
</dbReference>
<keyword evidence="4" id="KW-1185">Reference proteome</keyword>
<dbReference type="EMBL" id="JBHTMN010000002">
    <property type="protein sequence ID" value="MFD1381780.1"/>
    <property type="molecule type" value="Genomic_DNA"/>
</dbReference>
<dbReference type="PIRSF" id="PIRSF002825">
    <property type="entry name" value="CfbpA"/>
    <property type="match status" value="1"/>
</dbReference>
<reference evidence="4" key="1">
    <citation type="journal article" date="2019" name="Int. J. Syst. Evol. Microbiol.">
        <title>The Global Catalogue of Microorganisms (GCM) 10K type strain sequencing project: providing services to taxonomists for standard genome sequencing and annotation.</title>
        <authorList>
            <consortium name="The Broad Institute Genomics Platform"/>
            <consortium name="The Broad Institute Genome Sequencing Center for Infectious Disease"/>
            <person name="Wu L."/>
            <person name="Ma J."/>
        </authorList>
    </citation>
    <scope>NUCLEOTIDE SEQUENCE [LARGE SCALE GENOMIC DNA]</scope>
    <source>
        <strain evidence="4">JCM 30774</strain>
    </source>
</reference>
<evidence type="ECO:0000313" key="3">
    <source>
        <dbReference type="EMBL" id="MFD1381780.1"/>
    </source>
</evidence>
<accession>A0ABW4AX07</accession>
<evidence type="ECO:0000256" key="1">
    <source>
        <dbReference type="ARBA" id="ARBA00008520"/>
    </source>
</evidence>
<dbReference type="InterPro" id="IPR026045">
    <property type="entry name" value="Ferric-bd"/>
</dbReference>
<comment type="caution">
    <text evidence="3">The sequence shown here is derived from an EMBL/GenBank/DDBJ whole genome shotgun (WGS) entry which is preliminary data.</text>
</comment>
<keyword evidence="2" id="KW-0732">Signal</keyword>
<gene>
    <name evidence="3" type="ORF">ACFQ45_00210</name>
</gene>
<proteinExistence type="inferred from homology"/>
<evidence type="ECO:0000313" key="4">
    <source>
        <dbReference type="Proteomes" id="UP001597059"/>
    </source>
</evidence>
<dbReference type="Pfam" id="PF01547">
    <property type="entry name" value="SBP_bac_1"/>
    <property type="match status" value="1"/>
</dbReference>
<dbReference type="RefSeq" id="WP_377364141.1">
    <property type="nucleotide sequence ID" value="NZ_JBHTMN010000002.1"/>
</dbReference>
<dbReference type="Gene3D" id="3.40.190.10">
    <property type="entry name" value="Periplasmic binding protein-like II"/>
    <property type="match status" value="2"/>
</dbReference>
<dbReference type="PANTHER" id="PTHR30006:SF15">
    <property type="entry name" value="IRON-UTILIZATION PERIPLASMIC PROTEIN"/>
    <property type="match status" value="1"/>
</dbReference>
<dbReference type="SUPFAM" id="SSF53850">
    <property type="entry name" value="Periplasmic binding protein-like II"/>
    <property type="match status" value="1"/>
</dbReference>
<name>A0ABW4AX07_9GAMM</name>
<dbReference type="Proteomes" id="UP001597059">
    <property type="component" value="Unassembled WGS sequence"/>
</dbReference>